<dbReference type="PANTHER" id="PTHR45969:SF81">
    <property type="entry name" value="OS08G0157400 PROTEIN"/>
    <property type="match status" value="1"/>
</dbReference>
<dbReference type="PROSITE" id="PS50089">
    <property type="entry name" value="ZF_RING_2"/>
    <property type="match status" value="1"/>
</dbReference>
<dbReference type="OrthoDB" id="8062037at2759"/>
<keyword evidence="2 4" id="KW-0863">Zinc-finger</keyword>
<dbReference type="EMBL" id="KZ451980">
    <property type="protein sequence ID" value="PKA55149.1"/>
    <property type="molecule type" value="Genomic_DNA"/>
</dbReference>
<keyword evidence="3" id="KW-0862">Zinc</keyword>
<evidence type="ECO:0000259" key="6">
    <source>
        <dbReference type="PROSITE" id="PS50089"/>
    </source>
</evidence>
<sequence>MGLSNHLHDVSSDSLPLLFVAAAAGCVAYLRSLVIFLAHSLRLPRLPRCSPLPADNLSAFPSFRFSPSSGCRQTCVVCLSRLSAGERVRRLGCRHVFHAECLDGWFGQMMNLSCPLCRAPLVPTAQAPELRADAQRRVEAELVPWRSNF</sequence>
<dbReference type="GO" id="GO:0016567">
    <property type="term" value="P:protein ubiquitination"/>
    <property type="evidence" value="ECO:0007669"/>
    <property type="project" value="TreeGrafter"/>
</dbReference>
<feature type="domain" description="RING-type" evidence="6">
    <location>
        <begin position="75"/>
        <end position="118"/>
    </location>
</feature>
<evidence type="ECO:0000256" key="2">
    <source>
        <dbReference type="ARBA" id="ARBA00022771"/>
    </source>
</evidence>
<dbReference type="GO" id="GO:0061630">
    <property type="term" value="F:ubiquitin protein ligase activity"/>
    <property type="evidence" value="ECO:0007669"/>
    <property type="project" value="TreeGrafter"/>
</dbReference>
<dbReference type="InterPro" id="IPR013083">
    <property type="entry name" value="Znf_RING/FYVE/PHD"/>
</dbReference>
<reference evidence="7 8" key="1">
    <citation type="journal article" date="2017" name="Nature">
        <title>The Apostasia genome and the evolution of orchids.</title>
        <authorList>
            <person name="Zhang G.Q."/>
            <person name="Liu K.W."/>
            <person name="Li Z."/>
            <person name="Lohaus R."/>
            <person name="Hsiao Y.Y."/>
            <person name="Niu S.C."/>
            <person name="Wang J.Y."/>
            <person name="Lin Y.C."/>
            <person name="Xu Q."/>
            <person name="Chen L.J."/>
            <person name="Yoshida K."/>
            <person name="Fujiwara S."/>
            <person name="Wang Z.W."/>
            <person name="Zhang Y.Q."/>
            <person name="Mitsuda N."/>
            <person name="Wang M."/>
            <person name="Liu G.H."/>
            <person name="Pecoraro L."/>
            <person name="Huang H.X."/>
            <person name="Xiao X.J."/>
            <person name="Lin M."/>
            <person name="Wu X.Y."/>
            <person name="Wu W.L."/>
            <person name="Chen Y.Y."/>
            <person name="Chang S.B."/>
            <person name="Sakamoto S."/>
            <person name="Ohme-Takagi M."/>
            <person name="Yagi M."/>
            <person name="Zeng S.J."/>
            <person name="Shen C.Y."/>
            <person name="Yeh C.M."/>
            <person name="Luo Y.B."/>
            <person name="Tsai W.C."/>
            <person name="Van de Peer Y."/>
            <person name="Liu Z.J."/>
        </authorList>
    </citation>
    <scope>NUCLEOTIDE SEQUENCE [LARGE SCALE GENOMIC DNA]</scope>
    <source>
        <strain evidence="8">cv. Shenzhen</strain>
        <tissue evidence="7">Stem</tissue>
    </source>
</reference>
<dbReference type="PANTHER" id="PTHR45969">
    <property type="entry name" value="RING ZINC FINGER PROTEIN-RELATED"/>
    <property type="match status" value="1"/>
</dbReference>
<evidence type="ECO:0000256" key="1">
    <source>
        <dbReference type="ARBA" id="ARBA00022723"/>
    </source>
</evidence>
<accession>A0A2I0AHW2</accession>
<evidence type="ECO:0000256" key="4">
    <source>
        <dbReference type="PROSITE-ProRule" id="PRU00175"/>
    </source>
</evidence>
<evidence type="ECO:0000313" key="7">
    <source>
        <dbReference type="EMBL" id="PKA55149.1"/>
    </source>
</evidence>
<organism evidence="7 8">
    <name type="scientific">Apostasia shenzhenica</name>
    <dbReference type="NCBI Taxonomy" id="1088818"/>
    <lineage>
        <taxon>Eukaryota</taxon>
        <taxon>Viridiplantae</taxon>
        <taxon>Streptophyta</taxon>
        <taxon>Embryophyta</taxon>
        <taxon>Tracheophyta</taxon>
        <taxon>Spermatophyta</taxon>
        <taxon>Magnoliopsida</taxon>
        <taxon>Liliopsida</taxon>
        <taxon>Asparagales</taxon>
        <taxon>Orchidaceae</taxon>
        <taxon>Apostasioideae</taxon>
        <taxon>Apostasia</taxon>
    </lineage>
</organism>
<protein>
    <submittedName>
        <fullName evidence="7">Putative E3 ubiquitin-protein ligase RHA2B</fullName>
    </submittedName>
</protein>
<feature type="transmembrane region" description="Helical" evidence="5">
    <location>
        <begin position="15"/>
        <end position="38"/>
    </location>
</feature>
<dbReference type="InterPro" id="IPR001841">
    <property type="entry name" value="Znf_RING"/>
</dbReference>
<dbReference type="Proteomes" id="UP000236161">
    <property type="component" value="Unassembled WGS sequence"/>
</dbReference>
<keyword evidence="8" id="KW-1185">Reference proteome</keyword>
<keyword evidence="5" id="KW-0472">Membrane</keyword>
<dbReference type="AlphaFoldDB" id="A0A2I0AHW2"/>
<dbReference type="Pfam" id="PF13639">
    <property type="entry name" value="zf-RING_2"/>
    <property type="match status" value="1"/>
</dbReference>
<gene>
    <name evidence="7" type="primary">RHA2B</name>
    <name evidence="7" type="ORF">AXF42_Ash003786</name>
</gene>
<dbReference type="STRING" id="1088818.A0A2I0AHW2"/>
<dbReference type="GO" id="GO:0008270">
    <property type="term" value="F:zinc ion binding"/>
    <property type="evidence" value="ECO:0007669"/>
    <property type="project" value="UniProtKB-KW"/>
</dbReference>
<keyword evidence="5" id="KW-0812">Transmembrane</keyword>
<dbReference type="Gene3D" id="3.30.40.10">
    <property type="entry name" value="Zinc/RING finger domain, C3HC4 (zinc finger)"/>
    <property type="match status" value="1"/>
</dbReference>
<keyword evidence="5" id="KW-1133">Transmembrane helix</keyword>
<dbReference type="SUPFAM" id="SSF57850">
    <property type="entry name" value="RING/U-box"/>
    <property type="match status" value="1"/>
</dbReference>
<keyword evidence="1" id="KW-0479">Metal-binding</keyword>
<proteinExistence type="predicted"/>
<name>A0A2I0AHW2_9ASPA</name>
<evidence type="ECO:0000256" key="5">
    <source>
        <dbReference type="SAM" id="Phobius"/>
    </source>
</evidence>
<evidence type="ECO:0000256" key="3">
    <source>
        <dbReference type="ARBA" id="ARBA00022833"/>
    </source>
</evidence>
<dbReference type="SMART" id="SM00184">
    <property type="entry name" value="RING"/>
    <property type="match status" value="1"/>
</dbReference>
<evidence type="ECO:0000313" key="8">
    <source>
        <dbReference type="Proteomes" id="UP000236161"/>
    </source>
</evidence>